<dbReference type="Proteomes" id="UP001431221">
    <property type="component" value="Unassembled WGS sequence"/>
</dbReference>
<keyword evidence="2" id="KW-0805">Transcription regulation</keyword>
<reference evidence="6" key="1">
    <citation type="submission" date="2022-04" db="EMBL/GenBank/DDBJ databases">
        <title>Roseibium sp. CAU 1639 isolated from mud.</title>
        <authorList>
            <person name="Kim W."/>
        </authorList>
    </citation>
    <scope>NUCLEOTIDE SEQUENCE</scope>
    <source>
        <strain evidence="6">CAU 1639</strain>
    </source>
</reference>
<dbReference type="Pfam" id="PF00126">
    <property type="entry name" value="HTH_1"/>
    <property type="match status" value="1"/>
</dbReference>
<dbReference type="PANTHER" id="PTHR30537:SF74">
    <property type="entry name" value="HTH-TYPE TRANSCRIPTIONAL REGULATOR TRPI"/>
    <property type="match status" value="1"/>
</dbReference>
<dbReference type="Pfam" id="PF03466">
    <property type="entry name" value="LysR_substrate"/>
    <property type="match status" value="1"/>
</dbReference>
<dbReference type="RefSeq" id="WP_248150238.1">
    <property type="nucleotide sequence ID" value="NZ_JALNMJ010000001.1"/>
</dbReference>
<dbReference type="PANTHER" id="PTHR30537">
    <property type="entry name" value="HTH-TYPE TRANSCRIPTIONAL REGULATOR"/>
    <property type="match status" value="1"/>
</dbReference>
<feature type="domain" description="HTH lysR-type" evidence="5">
    <location>
        <begin position="11"/>
        <end position="68"/>
    </location>
</feature>
<keyword evidence="4" id="KW-0804">Transcription</keyword>
<dbReference type="InterPro" id="IPR058163">
    <property type="entry name" value="LysR-type_TF_proteobact-type"/>
</dbReference>
<dbReference type="Gene3D" id="1.10.10.10">
    <property type="entry name" value="Winged helix-like DNA-binding domain superfamily/Winged helix DNA-binding domain"/>
    <property type="match status" value="1"/>
</dbReference>
<keyword evidence="7" id="KW-1185">Reference proteome</keyword>
<sequence length="294" mass="31091">MPVAPPFPRLPSLNALRAFEAAARLGGFALAGEELQVSPGAVAAQIKALEQEIGGALFVRHARGVDLTPLGRRALPGFVAAFDSLGLAVTELRREAVPGKVHIAALPALAELWLAPRLPAIRETLPEVDISITAMETPPNLKRVPFDLCLFYAPDGSSAVAQDDLLPVCTRAVATTLQRPEDLLEAVCLTDSAWARDWQIWADEALPGREFTPKGPVFSLYSLAVQEALSGAGVLMAHRSLVAGHLASGALVAPFPVSVPLKDRISLWSLPGGRGNAVVDTLASELRRLSVSDG</sequence>
<dbReference type="EMBL" id="JALNMJ010000001">
    <property type="protein sequence ID" value="MCK7611003.1"/>
    <property type="molecule type" value="Genomic_DNA"/>
</dbReference>
<dbReference type="SUPFAM" id="SSF46785">
    <property type="entry name" value="Winged helix' DNA-binding domain"/>
    <property type="match status" value="1"/>
</dbReference>
<comment type="similarity">
    <text evidence="1">Belongs to the LysR transcriptional regulatory family.</text>
</comment>
<evidence type="ECO:0000256" key="3">
    <source>
        <dbReference type="ARBA" id="ARBA00023125"/>
    </source>
</evidence>
<evidence type="ECO:0000259" key="5">
    <source>
        <dbReference type="PROSITE" id="PS50931"/>
    </source>
</evidence>
<dbReference type="InterPro" id="IPR005119">
    <property type="entry name" value="LysR_subst-bd"/>
</dbReference>
<keyword evidence="3" id="KW-0238">DNA-binding</keyword>
<organism evidence="6 7">
    <name type="scientific">Roseibium sediminicola</name>
    <dbReference type="NCBI Taxonomy" id="2933272"/>
    <lineage>
        <taxon>Bacteria</taxon>
        <taxon>Pseudomonadati</taxon>
        <taxon>Pseudomonadota</taxon>
        <taxon>Alphaproteobacteria</taxon>
        <taxon>Hyphomicrobiales</taxon>
        <taxon>Stappiaceae</taxon>
        <taxon>Roseibium</taxon>
    </lineage>
</organism>
<evidence type="ECO:0000256" key="4">
    <source>
        <dbReference type="ARBA" id="ARBA00023163"/>
    </source>
</evidence>
<dbReference type="PROSITE" id="PS50931">
    <property type="entry name" value="HTH_LYSR"/>
    <property type="match status" value="1"/>
</dbReference>
<protein>
    <submittedName>
        <fullName evidence="6">LysR family transcriptional regulator</fullName>
    </submittedName>
</protein>
<name>A0ABT0GNK8_9HYPH</name>
<dbReference type="Gene3D" id="3.40.190.10">
    <property type="entry name" value="Periplasmic binding protein-like II"/>
    <property type="match status" value="2"/>
</dbReference>
<proteinExistence type="inferred from homology"/>
<evidence type="ECO:0000256" key="2">
    <source>
        <dbReference type="ARBA" id="ARBA00023015"/>
    </source>
</evidence>
<dbReference type="InterPro" id="IPR000847">
    <property type="entry name" value="LysR_HTH_N"/>
</dbReference>
<evidence type="ECO:0000313" key="6">
    <source>
        <dbReference type="EMBL" id="MCK7611003.1"/>
    </source>
</evidence>
<dbReference type="InterPro" id="IPR036390">
    <property type="entry name" value="WH_DNA-bd_sf"/>
</dbReference>
<dbReference type="InterPro" id="IPR036388">
    <property type="entry name" value="WH-like_DNA-bd_sf"/>
</dbReference>
<dbReference type="SUPFAM" id="SSF53850">
    <property type="entry name" value="Periplasmic binding protein-like II"/>
    <property type="match status" value="1"/>
</dbReference>
<evidence type="ECO:0000313" key="7">
    <source>
        <dbReference type="Proteomes" id="UP001431221"/>
    </source>
</evidence>
<evidence type="ECO:0000256" key="1">
    <source>
        <dbReference type="ARBA" id="ARBA00009437"/>
    </source>
</evidence>
<gene>
    <name evidence="6" type="ORF">M0H32_02420</name>
</gene>
<accession>A0ABT0GNK8</accession>
<comment type="caution">
    <text evidence="6">The sequence shown here is derived from an EMBL/GenBank/DDBJ whole genome shotgun (WGS) entry which is preliminary data.</text>
</comment>